<proteinExistence type="predicted"/>
<organism evidence="1 2">
    <name type="scientific">Funneliformis mosseae</name>
    <name type="common">Endomycorrhizal fungus</name>
    <name type="synonym">Glomus mosseae</name>
    <dbReference type="NCBI Taxonomy" id="27381"/>
    <lineage>
        <taxon>Eukaryota</taxon>
        <taxon>Fungi</taxon>
        <taxon>Fungi incertae sedis</taxon>
        <taxon>Mucoromycota</taxon>
        <taxon>Glomeromycotina</taxon>
        <taxon>Glomeromycetes</taxon>
        <taxon>Glomerales</taxon>
        <taxon>Glomeraceae</taxon>
        <taxon>Funneliformis</taxon>
    </lineage>
</organism>
<accession>A0A9N9E003</accession>
<dbReference type="Proteomes" id="UP000789375">
    <property type="component" value="Unassembled WGS sequence"/>
</dbReference>
<dbReference type="EMBL" id="CAJVPP010004657">
    <property type="protein sequence ID" value="CAG8653494.1"/>
    <property type="molecule type" value="Genomic_DNA"/>
</dbReference>
<sequence>MQTLTRLNSYDFIITVLGPDLEISPDPRYQANCYFVNNELINEDICISSSVAITSLYKHLFGTKTKFSGIRLSENQEWNYAGDGYQSSFIDKVNKKQFLYIQSFATKKCILTVYEDNELRSIICGKTPADVWSHIDHKPEFDANKLFGIDNKYTQALISKLQIPSCTPEE</sequence>
<evidence type="ECO:0000313" key="2">
    <source>
        <dbReference type="Proteomes" id="UP000789375"/>
    </source>
</evidence>
<evidence type="ECO:0000313" key="1">
    <source>
        <dbReference type="EMBL" id="CAG8653494.1"/>
    </source>
</evidence>
<comment type="caution">
    <text evidence="1">The sequence shown here is derived from an EMBL/GenBank/DDBJ whole genome shotgun (WGS) entry which is preliminary data.</text>
</comment>
<gene>
    <name evidence="1" type="ORF">FMOSSE_LOCUS11591</name>
</gene>
<reference evidence="1" key="1">
    <citation type="submission" date="2021-06" db="EMBL/GenBank/DDBJ databases">
        <authorList>
            <person name="Kallberg Y."/>
            <person name="Tangrot J."/>
            <person name="Rosling A."/>
        </authorList>
    </citation>
    <scope>NUCLEOTIDE SEQUENCE</scope>
    <source>
        <strain evidence="1">87-6 pot B 2015</strain>
    </source>
</reference>
<name>A0A9N9E003_FUNMO</name>
<dbReference type="AlphaFoldDB" id="A0A9N9E003"/>
<protein>
    <submittedName>
        <fullName evidence="1">16857_t:CDS:1</fullName>
    </submittedName>
</protein>
<keyword evidence="2" id="KW-1185">Reference proteome</keyword>